<comment type="caution">
    <text evidence="2">The sequence shown here is derived from an EMBL/GenBank/DDBJ whole genome shotgun (WGS) entry which is preliminary data.</text>
</comment>
<protein>
    <submittedName>
        <fullName evidence="2">DUF4145 domain-containing protein</fullName>
    </submittedName>
</protein>
<reference evidence="2 3" key="1">
    <citation type="submission" date="2021-02" db="EMBL/GenBank/DDBJ databases">
        <title>Taxonomically Unique Crown Gall-Associated Xanthomonas Stains Have Deficiency in Virulence Repertories.</title>
        <authorList>
            <person name="Mafakheri H."/>
            <person name="Taghavi S.M."/>
            <person name="Dimkic I."/>
            <person name="Nemanja K."/>
            <person name="Osdaghi E."/>
        </authorList>
    </citation>
    <scope>NUCLEOTIDE SEQUENCE [LARGE SCALE GENOMIC DNA]</scope>
    <source>
        <strain evidence="2 3">FX4</strain>
    </source>
</reference>
<name>A0ABS3BBE4_9XANT</name>
<dbReference type="InterPro" id="IPR025285">
    <property type="entry name" value="DUF4145"/>
</dbReference>
<dbReference type="RefSeq" id="WP_206231087.1">
    <property type="nucleotide sequence ID" value="NZ_JAFIWB010000039.1"/>
</dbReference>
<accession>A0ABS3BBE4</accession>
<feature type="domain" description="DUF4145" evidence="1">
    <location>
        <begin position="90"/>
        <end position="175"/>
    </location>
</feature>
<dbReference type="Pfam" id="PF13643">
    <property type="entry name" value="DUF4145"/>
    <property type="match status" value="1"/>
</dbReference>
<evidence type="ECO:0000259" key="1">
    <source>
        <dbReference type="Pfam" id="PF13643"/>
    </source>
</evidence>
<evidence type="ECO:0000313" key="3">
    <source>
        <dbReference type="Proteomes" id="UP000695802"/>
    </source>
</evidence>
<sequence>MAEALSIYCPHCHKHTALTPAPVKYKHDYDEYTTRAFWQKSNGKVWWIGVCNACEEPVLVLNKGDRIYPRPLPKPTEQDIPDLIRADLDEAKICFSAGAYRASAVMARRAMQVASIDKGAKGEKLVSQVADLQQSGKITTDLKEWADAVRWVGNDAAHPNGVQVAQDDAADVLHLAEQFLHVLYVAPALAAGIKKRLGKT</sequence>
<keyword evidence="3" id="KW-1185">Reference proteome</keyword>
<evidence type="ECO:0000313" key="2">
    <source>
        <dbReference type="EMBL" id="MBN6104761.1"/>
    </source>
</evidence>
<proteinExistence type="predicted"/>
<dbReference type="Proteomes" id="UP000695802">
    <property type="component" value="Unassembled WGS sequence"/>
</dbReference>
<gene>
    <name evidence="2" type="ORF">JR064_21590</name>
</gene>
<organism evidence="2 3">
    <name type="scientific">Xanthomonas bonasiae</name>
    <dbReference type="NCBI Taxonomy" id="2810351"/>
    <lineage>
        <taxon>Bacteria</taxon>
        <taxon>Pseudomonadati</taxon>
        <taxon>Pseudomonadota</taxon>
        <taxon>Gammaproteobacteria</taxon>
        <taxon>Lysobacterales</taxon>
        <taxon>Lysobacteraceae</taxon>
        <taxon>Xanthomonas</taxon>
    </lineage>
</organism>
<dbReference type="EMBL" id="JAFIWB010000039">
    <property type="protein sequence ID" value="MBN6104761.1"/>
    <property type="molecule type" value="Genomic_DNA"/>
</dbReference>